<gene>
    <name evidence="3" type="primary">PGBD4_9</name>
    <name evidence="3" type="ORF">CM83_45137</name>
</gene>
<feature type="non-terminal residue" evidence="3">
    <location>
        <position position="718"/>
    </location>
</feature>
<evidence type="ECO:0000256" key="1">
    <source>
        <dbReference type="SAM" id="MobiDB-lite"/>
    </source>
</evidence>
<dbReference type="InterPro" id="IPR029526">
    <property type="entry name" value="PGBD"/>
</dbReference>
<feature type="domain" description="PiggyBac transposable element-derived protein" evidence="2">
    <location>
        <begin position="214"/>
        <end position="569"/>
    </location>
</feature>
<dbReference type="EMBL" id="GBHO01013906">
    <property type="protein sequence ID" value="JAG29698.1"/>
    <property type="molecule type" value="Transcribed_RNA"/>
</dbReference>
<accession>A0A0A9YF15</accession>
<proteinExistence type="predicted"/>
<organism evidence="3">
    <name type="scientific">Lygus hesperus</name>
    <name type="common">Western plant bug</name>
    <dbReference type="NCBI Taxonomy" id="30085"/>
    <lineage>
        <taxon>Eukaryota</taxon>
        <taxon>Metazoa</taxon>
        <taxon>Ecdysozoa</taxon>
        <taxon>Arthropoda</taxon>
        <taxon>Hexapoda</taxon>
        <taxon>Insecta</taxon>
        <taxon>Pterygota</taxon>
        <taxon>Neoptera</taxon>
        <taxon>Paraneoptera</taxon>
        <taxon>Hemiptera</taxon>
        <taxon>Heteroptera</taxon>
        <taxon>Panheteroptera</taxon>
        <taxon>Cimicomorpha</taxon>
        <taxon>Miridae</taxon>
        <taxon>Mirini</taxon>
        <taxon>Lygus</taxon>
    </lineage>
</organism>
<dbReference type="AlphaFoldDB" id="A0A0A9YF15"/>
<feature type="compositionally biased region" description="Acidic residues" evidence="1">
    <location>
        <begin position="87"/>
        <end position="110"/>
    </location>
</feature>
<name>A0A0A9YF15_LYGHE</name>
<dbReference type="PANTHER" id="PTHR46599:SF6">
    <property type="entry name" value="DUAL SPECIFICITY PHOSPHATASE 26"/>
    <property type="match status" value="1"/>
</dbReference>
<protein>
    <submittedName>
        <fullName evidence="3">PiggyBac transposable element-derived protein 4</fullName>
    </submittedName>
</protein>
<dbReference type="Pfam" id="PF13843">
    <property type="entry name" value="DDE_Tnp_1_7"/>
    <property type="match status" value="1"/>
</dbReference>
<reference evidence="3" key="1">
    <citation type="journal article" date="2014" name="PLoS ONE">
        <title>Transcriptome-Based Identification of ABC Transporters in the Western Tarnished Plant Bug Lygus hesperus.</title>
        <authorList>
            <person name="Hull J.J."/>
            <person name="Chaney K."/>
            <person name="Geib S.M."/>
            <person name="Fabrick J.A."/>
            <person name="Brent C.S."/>
            <person name="Walsh D."/>
            <person name="Lavine L.C."/>
        </authorList>
    </citation>
    <scope>NUCLEOTIDE SEQUENCE</scope>
</reference>
<feature type="compositionally biased region" description="Basic and acidic residues" evidence="1">
    <location>
        <begin position="111"/>
        <end position="127"/>
    </location>
</feature>
<evidence type="ECO:0000313" key="3">
    <source>
        <dbReference type="EMBL" id="JAG29698.1"/>
    </source>
</evidence>
<evidence type="ECO:0000259" key="2">
    <source>
        <dbReference type="Pfam" id="PF13843"/>
    </source>
</evidence>
<sequence>MTHNAFAPSLLCKFHTPLPHIRLYCFIPGQVGDLVMAGNRKISDPDEIRKIVEEFSSDEDTGIESSEDEAAEDDVEWQVEDCSSSDSDTDDDGQVMLAEEIEKEIDDGVIDAERPNTSKRPPEDGHQQKTKKQKLSDKCGKPNKNNSKNDKEPQLTDHFVSVDSETLRGKENKDGEAFIWKTKPIKSNASKTPSKNVVHLMPGPTGQARSAIEPIDCFSLFLTDEMLEIIKQHTNEEAALYRPNYKNQNDRTVADVESLEELKALLGLLIYAAAKKDNHLTTNILFDPSHCGQWYRSAMSVKRFEFLLRCLRFDDKGTRGERQSIDRLAPITNIWEMFVDHCKLHYKPGSYVTIDEQLVGFRGKCPFRMYMPQKPTKYGIKIIMMCDVSTKYMIDAIVYKGKGTAPEGSSAEFYVDRLTMSIKNSHRSVTFDNWFTSIPLISKLLREDGLTAVGTIRKNKRELPQEFVDKNYKRRKVGSSLFLHHEDMTAVSYKPKTSKVVCLVSSEHDQADIHPVSKKPSMIHVYNATKGAVDSLDQLCSSMSCNRKTKRWPLCFFFNILNLACVNAFVVYKHNFYRTQLQNENNGQMNIPTRSTGGINERVNRIGKAKTRRNKKGKDKPLTRLDFMIKLHEQLTEKWKISRVESNVRMQNNLRIGILQTLNQPLESSLLNPSTIDPMKKKYCAFCNYKLRRYTTTFCTKCKKPICGKHQVKSCEDC</sequence>
<feature type="region of interest" description="Disordered" evidence="1">
    <location>
        <begin position="54"/>
        <end position="168"/>
    </location>
</feature>
<dbReference type="PANTHER" id="PTHR46599">
    <property type="entry name" value="PIGGYBAC TRANSPOSABLE ELEMENT-DERIVED PROTEIN 4"/>
    <property type="match status" value="1"/>
</dbReference>
<reference evidence="3" key="2">
    <citation type="submission" date="2014-07" db="EMBL/GenBank/DDBJ databases">
        <authorList>
            <person name="Hull J."/>
        </authorList>
    </citation>
    <scope>NUCLEOTIDE SEQUENCE</scope>
</reference>
<feature type="compositionally biased region" description="Acidic residues" evidence="1">
    <location>
        <begin position="55"/>
        <end position="79"/>
    </location>
</feature>